<evidence type="ECO:0000256" key="2">
    <source>
        <dbReference type="ARBA" id="ARBA00023015"/>
    </source>
</evidence>
<dbReference type="PANTHER" id="PTHR34294">
    <property type="entry name" value="TRANSCRIPTIONAL REGULATOR-RELATED"/>
    <property type="match status" value="1"/>
</dbReference>
<dbReference type="Proteomes" id="UP000061546">
    <property type="component" value="Chromosome"/>
</dbReference>
<keyword evidence="2" id="KW-0805">Transcription regulation</keyword>
<comment type="similarity">
    <text evidence="1">Belongs to the SorC transcriptional regulatory family.</text>
</comment>
<evidence type="ECO:0000259" key="5">
    <source>
        <dbReference type="Pfam" id="PF04198"/>
    </source>
</evidence>
<accession>A0A0K2LDY8</accession>
<dbReference type="InterPro" id="IPR007324">
    <property type="entry name" value="Sugar-bd_dom_put"/>
</dbReference>
<dbReference type="EMBL" id="CP012559">
    <property type="protein sequence ID" value="ALB29403.1"/>
    <property type="molecule type" value="Genomic_DNA"/>
</dbReference>
<dbReference type="InterPro" id="IPR051054">
    <property type="entry name" value="SorC_transcr_regulators"/>
</dbReference>
<feature type="domain" description="Sugar-binding" evidence="5">
    <location>
        <begin position="59"/>
        <end position="313"/>
    </location>
</feature>
<dbReference type="InterPro" id="IPR037171">
    <property type="entry name" value="NagB/RpiA_transferase-like"/>
</dbReference>
<reference evidence="6 7" key="1">
    <citation type="submission" date="2015-08" db="EMBL/GenBank/DDBJ databases">
        <title>Genomic sequence of Lactobacillus heilongjiangensis DSM 28069, isolated from Chinese traditional pickle.</title>
        <authorList>
            <person name="Jiang X."/>
            <person name="Zheng B."/>
            <person name="Cheng H."/>
        </authorList>
    </citation>
    <scope>NUCLEOTIDE SEQUENCE [LARGE SCALE GENOMIC DNA]</scope>
    <source>
        <strain evidence="6 7">DSM 28069</strain>
    </source>
</reference>
<dbReference type="AlphaFoldDB" id="A0A0K2LDY8"/>
<proteinExistence type="inferred from homology"/>
<evidence type="ECO:0000313" key="7">
    <source>
        <dbReference type="Proteomes" id="UP000061546"/>
    </source>
</evidence>
<dbReference type="GO" id="GO:0030246">
    <property type="term" value="F:carbohydrate binding"/>
    <property type="evidence" value="ECO:0007669"/>
    <property type="project" value="InterPro"/>
</dbReference>
<keyword evidence="3" id="KW-0238">DNA-binding</keyword>
<dbReference type="KEGG" id="lhi:JP39_08575"/>
<dbReference type="PANTHER" id="PTHR34294:SF1">
    <property type="entry name" value="TRANSCRIPTIONAL REGULATOR LSRR"/>
    <property type="match status" value="1"/>
</dbReference>
<gene>
    <name evidence="6" type="ORF">JP39_08575</name>
</gene>
<dbReference type="GO" id="GO:0003677">
    <property type="term" value="F:DNA binding"/>
    <property type="evidence" value="ECO:0007669"/>
    <property type="project" value="UniProtKB-KW"/>
</dbReference>
<name>A0A0K2LDY8_9LACO</name>
<dbReference type="Gene3D" id="1.10.10.60">
    <property type="entry name" value="Homeodomain-like"/>
    <property type="match status" value="1"/>
</dbReference>
<evidence type="ECO:0000313" key="6">
    <source>
        <dbReference type="EMBL" id="ALB29403.1"/>
    </source>
</evidence>
<evidence type="ECO:0000256" key="3">
    <source>
        <dbReference type="ARBA" id="ARBA00023125"/>
    </source>
</evidence>
<dbReference type="Gene3D" id="3.40.50.1360">
    <property type="match status" value="1"/>
</dbReference>
<keyword evidence="7" id="KW-1185">Reference proteome</keyword>
<sequence>MMSQEESTSLLVDLAQDYYLNHLNLGDISKKYDISRYKISKYLSEAIDKKIVTINISSPFSRSSDLESKLRMNFPHHNFYILKNTEDIAHQNDRFYSFAAKYLQDLIDGKKTIGLTWGDTIYHVIDSFQTTARDNAVFTQFIGENGKQNSLAGAMPMVQKAATSYNGKYYTIDAPLYILNPNVRNLLAQEPAIQPTLTTAEGLNLIFTSVGTLDSVNSIGSWKKSREILFPNVNPEKVAAMIYGRPIDKSGKLLVNEKDDKVFGLSLKQILKVPVRVTIVNDKFKSSALCATLRGNYFTDVILNEPTANKLLAEL</sequence>
<protein>
    <recommendedName>
        <fullName evidence="5">Sugar-binding domain-containing protein</fullName>
    </recommendedName>
</protein>
<evidence type="ECO:0000256" key="4">
    <source>
        <dbReference type="ARBA" id="ARBA00023163"/>
    </source>
</evidence>
<organism evidence="6 7">
    <name type="scientific">Companilactobacillus heilongjiangensis</name>
    <dbReference type="NCBI Taxonomy" id="1074467"/>
    <lineage>
        <taxon>Bacteria</taxon>
        <taxon>Bacillati</taxon>
        <taxon>Bacillota</taxon>
        <taxon>Bacilli</taxon>
        <taxon>Lactobacillales</taxon>
        <taxon>Lactobacillaceae</taxon>
        <taxon>Companilactobacillus</taxon>
    </lineage>
</organism>
<evidence type="ECO:0000256" key="1">
    <source>
        <dbReference type="ARBA" id="ARBA00010466"/>
    </source>
</evidence>
<keyword evidence="4" id="KW-0804">Transcription</keyword>
<dbReference type="Pfam" id="PF04198">
    <property type="entry name" value="Sugar-bind"/>
    <property type="match status" value="1"/>
</dbReference>
<dbReference type="STRING" id="1074467.JP39_08575"/>
<dbReference type="SUPFAM" id="SSF100950">
    <property type="entry name" value="NagB/RpiA/CoA transferase-like"/>
    <property type="match status" value="1"/>
</dbReference>